<dbReference type="InterPro" id="IPR044496">
    <property type="entry name" value="AKR3G"/>
</dbReference>
<dbReference type="EMBL" id="BAABJX010000036">
    <property type="protein sequence ID" value="GAA4838115.1"/>
    <property type="molecule type" value="Genomic_DNA"/>
</dbReference>
<dbReference type="SUPFAM" id="SSF51430">
    <property type="entry name" value="NAD(P)-linked oxidoreductase"/>
    <property type="match status" value="1"/>
</dbReference>
<organism evidence="2 3">
    <name type="scientific">Algivirga pacifica</name>
    <dbReference type="NCBI Taxonomy" id="1162670"/>
    <lineage>
        <taxon>Bacteria</taxon>
        <taxon>Pseudomonadati</taxon>
        <taxon>Bacteroidota</taxon>
        <taxon>Cytophagia</taxon>
        <taxon>Cytophagales</taxon>
        <taxon>Flammeovirgaceae</taxon>
        <taxon>Algivirga</taxon>
    </lineage>
</organism>
<comment type="caution">
    <text evidence="2">The sequence shown here is derived from an EMBL/GenBank/DDBJ whole genome shotgun (WGS) entry which is preliminary data.</text>
</comment>
<proteinExistence type="predicted"/>
<dbReference type="PROSITE" id="PS00798">
    <property type="entry name" value="ALDOKETO_REDUCTASE_1"/>
    <property type="match status" value="1"/>
</dbReference>
<dbReference type="InterPro" id="IPR020471">
    <property type="entry name" value="AKR"/>
</dbReference>
<dbReference type="PIRSF" id="PIRSF000097">
    <property type="entry name" value="AKR"/>
    <property type="match status" value="1"/>
</dbReference>
<sequence length="316" mass="35684">MYTLTFRNNDVMPALGLGTWKSEKGEVYDAVLAALEAGYRHLDCAFIYGNEKEIGEALTEAYKRGIVQRSDLWITSKLWNDSHAKGSVVPALQQTLNDLQTDYLDLYLIHWPVAHKKGVLSTSKAEEQIPLSELPISETWTGMEEAVRKGLTKHIGVCNFGLQRLKDLVAVSNIKPEMNQVESHPYLQQNELLEYCKANDIHYTGYSPLGSPDRPGDLRKEDDPILLEDNTINAIAKRHKVSPAQVTLAWALQRGTSVIPKSVNPERIKANLKANDLKLSEEDMAAIKALDKNRRYLDGSFWFLKGGTYKKEDLWK</sequence>
<evidence type="ECO:0000313" key="3">
    <source>
        <dbReference type="Proteomes" id="UP001500298"/>
    </source>
</evidence>
<name>A0ABP9DEI7_9BACT</name>
<dbReference type="PRINTS" id="PR00069">
    <property type="entry name" value="ALDKETRDTASE"/>
</dbReference>
<dbReference type="InterPro" id="IPR036812">
    <property type="entry name" value="NAD(P)_OxRdtase_dom_sf"/>
</dbReference>
<evidence type="ECO:0000259" key="1">
    <source>
        <dbReference type="Pfam" id="PF00248"/>
    </source>
</evidence>
<accession>A0ABP9DEI7</accession>
<dbReference type="RefSeq" id="WP_345372147.1">
    <property type="nucleotide sequence ID" value="NZ_BAABJX010000036.1"/>
</dbReference>
<keyword evidence="3" id="KW-1185">Reference proteome</keyword>
<dbReference type="CDD" id="cd19123">
    <property type="entry name" value="AKR_AKR3G1"/>
    <property type="match status" value="1"/>
</dbReference>
<dbReference type="Pfam" id="PF00248">
    <property type="entry name" value="Aldo_ket_red"/>
    <property type="match status" value="1"/>
</dbReference>
<dbReference type="InterPro" id="IPR023210">
    <property type="entry name" value="NADP_OxRdtase_dom"/>
</dbReference>
<dbReference type="PROSITE" id="PS00063">
    <property type="entry name" value="ALDOKETO_REDUCTASE_3"/>
    <property type="match status" value="1"/>
</dbReference>
<dbReference type="InterPro" id="IPR018170">
    <property type="entry name" value="Aldo/ket_reductase_CS"/>
</dbReference>
<gene>
    <name evidence="2" type="ORF">GCM10023331_24120</name>
</gene>
<feature type="domain" description="NADP-dependent oxidoreductase" evidence="1">
    <location>
        <begin position="15"/>
        <end position="291"/>
    </location>
</feature>
<dbReference type="PANTHER" id="PTHR11732">
    <property type="entry name" value="ALDO/KETO REDUCTASE"/>
    <property type="match status" value="1"/>
</dbReference>
<evidence type="ECO:0000313" key="2">
    <source>
        <dbReference type="EMBL" id="GAA4838115.1"/>
    </source>
</evidence>
<protein>
    <submittedName>
        <fullName evidence="2">Aldo/keto reductase</fullName>
    </submittedName>
</protein>
<reference evidence="3" key="1">
    <citation type="journal article" date="2019" name="Int. J. Syst. Evol. Microbiol.">
        <title>The Global Catalogue of Microorganisms (GCM) 10K type strain sequencing project: providing services to taxonomists for standard genome sequencing and annotation.</title>
        <authorList>
            <consortium name="The Broad Institute Genomics Platform"/>
            <consortium name="The Broad Institute Genome Sequencing Center for Infectious Disease"/>
            <person name="Wu L."/>
            <person name="Ma J."/>
        </authorList>
    </citation>
    <scope>NUCLEOTIDE SEQUENCE [LARGE SCALE GENOMIC DNA]</scope>
    <source>
        <strain evidence="3">JCM 18326</strain>
    </source>
</reference>
<dbReference type="Gene3D" id="3.20.20.100">
    <property type="entry name" value="NADP-dependent oxidoreductase domain"/>
    <property type="match status" value="1"/>
</dbReference>
<dbReference type="PROSITE" id="PS00062">
    <property type="entry name" value="ALDOKETO_REDUCTASE_2"/>
    <property type="match status" value="1"/>
</dbReference>
<dbReference type="Proteomes" id="UP001500298">
    <property type="component" value="Unassembled WGS sequence"/>
</dbReference>